<reference evidence="2" key="1">
    <citation type="journal article" date="2010" name="Nat. Biotechnol.">
        <title>Draft genome sequence of the oilseed species Ricinus communis.</title>
        <authorList>
            <person name="Chan A.P."/>
            <person name="Crabtree J."/>
            <person name="Zhao Q."/>
            <person name="Lorenzi H."/>
            <person name="Orvis J."/>
            <person name="Puiu D."/>
            <person name="Melake-Berhan A."/>
            <person name="Jones K.M."/>
            <person name="Redman J."/>
            <person name="Chen G."/>
            <person name="Cahoon E.B."/>
            <person name="Gedil M."/>
            <person name="Stanke M."/>
            <person name="Haas B.J."/>
            <person name="Wortman J.R."/>
            <person name="Fraser-Liggett C.M."/>
            <person name="Ravel J."/>
            <person name="Rabinowicz P.D."/>
        </authorList>
    </citation>
    <scope>NUCLEOTIDE SEQUENCE [LARGE SCALE GENOMIC DNA]</scope>
    <source>
        <strain evidence="2">cv. Hale</strain>
    </source>
</reference>
<accession>B9T934</accession>
<keyword evidence="2" id="KW-1185">Reference proteome</keyword>
<dbReference type="InParanoid" id="B9T934"/>
<organism evidence="1 2">
    <name type="scientific">Ricinus communis</name>
    <name type="common">Castor bean</name>
    <dbReference type="NCBI Taxonomy" id="3988"/>
    <lineage>
        <taxon>Eukaryota</taxon>
        <taxon>Viridiplantae</taxon>
        <taxon>Streptophyta</taxon>
        <taxon>Embryophyta</taxon>
        <taxon>Tracheophyta</taxon>
        <taxon>Spermatophyta</taxon>
        <taxon>Magnoliopsida</taxon>
        <taxon>eudicotyledons</taxon>
        <taxon>Gunneridae</taxon>
        <taxon>Pentapetalae</taxon>
        <taxon>rosids</taxon>
        <taxon>fabids</taxon>
        <taxon>Malpighiales</taxon>
        <taxon>Euphorbiaceae</taxon>
        <taxon>Acalyphoideae</taxon>
        <taxon>Acalypheae</taxon>
        <taxon>Ricinus</taxon>
    </lineage>
</organism>
<name>B9T934_RICCO</name>
<gene>
    <name evidence="1" type="ORF">RCOM_0019690</name>
</gene>
<dbReference type="EMBL" id="EQ975283">
    <property type="protein sequence ID" value="EEF27632.1"/>
    <property type="molecule type" value="Genomic_DNA"/>
</dbReference>
<evidence type="ECO:0000313" key="1">
    <source>
        <dbReference type="EMBL" id="EEF27632.1"/>
    </source>
</evidence>
<protein>
    <submittedName>
        <fullName evidence="1">Uncharacterized protein</fullName>
    </submittedName>
</protein>
<evidence type="ECO:0000313" key="2">
    <source>
        <dbReference type="Proteomes" id="UP000008311"/>
    </source>
</evidence>
<sequence length="133" mass="15427">MKRTQQLYGKVRIAPCLVVQVLREWTRLGVLTGQRSRHKVGQPVYRQRLQPDIVKHRLAGRNPADRLPQGMIGSDLVRPVCADHQQIARHLTTKQHLQHPESRGIHPLKIVDEKRQRFMRTGKDANELANRQL</sequence>
<dbReference type="Proteomes" id="UP000008311">
    <property type="component" value="Unassembled WGS sequence"/>
</dbReference>
<proteinExistence type="predicted"/>
<dbReference type="AlphaFoldDB" id="B9T934"/>